<organism evidence="1">
    <name type="scientific">uncultured Caudovirales phage</name>
    <dbReference type="NCBI Taxonomy" id="2100421"/>
    <lineage>
        <taxon>Viruses</taxon>
        <taxon>Duplodnaviria</taxon>
        <taxon>Heunggongvirae</taxon>
        <taxon>Uroviricota</taxon>
        <taxon>Caudoviricetes</taxon>
        <taxon>Peduoviridae</taxon>
        <taxon>Maltschvirus</taxon>
        <taxon>Maltschvirus maltsch</taxon>
    </lineage>
</organism>
<protein>
    <submittedName>
        <fullName evidence="1">Uncharacterized protein</fullName>
    </submittedName>
</protein>
<name>A0A6J5M7E1_9CAUD</name>
<accession>A0A6J5M7E1</accession>
<dbReference type="EMBL" id="LR796385">
    <property type="protein sequence ID" value="CAB4141030.1"/>
    <property type="molecule type" value="Genomic_DNA"/>
</dbReference>
<gene>
    <name evidence="1" type="ORF">UFOVP411_21</name>
</gene>
<reference evidence="1" key="1">
    <citation type="submission" date="2020-04" db="EMBL/GenBank/DDBJ databases">
        <authorList>
            <person name="Chiriac C."/>
            <person name="Salcher M."/>
            <person name="Ghai R."/>
            <person name="Kavagutti S V."/>
        </authorList>
    </citation>
    <scope>NUCLEOTIDE SEQUENCE</scope>
</reference>
<proteinExistence type="predicted"/>
<sequence>MSDDKEKYVRVKAVTKWACTKTTDGMTDKYQVDLTKLSEAAVEALREAGIEPREKEGDGWIIKCRATRPIRTVDTDGVAIEDELGNGTEVTAIVFPWTVEKGQAKGKVVPKVARLIVTKLVARDGVGADDGEDAL</sequence>
<evidence type="ECO:0000313" key="1">
    <source>
        <dbReference type="EMBL" id="CAB4141030.1"/>
    </source>
</evidence>